<dbReference type="InterPro" id="IPR050482">
    <property type="entry name" value="Sensor_HK_TwoCompSys"/>
</dbReference>
<dbReference type="InterPro" id="IPR036890">
    <property type="entry name" value="HATPase_C_sf"/>
</dbReference>
<dbReference type="AlphaFoldDB" id="R7Y5U2"/>
<evidence type="ECO:0000259" key="10">
    <source>
        <dbReference type="SMART" id="SM00387"/>
    </source>
</evidence>
<dbReference type="PATRIC" id="fig|1316928.3.peg.3661"/>
<accession>R7Y5U2</accession>
<feature type="transmembrane region" description="Helical" evidence="9">
    <location>
        <begin position="120"/>
        <end position="139"/>
    </location>
</feature>
<gene>
    <name evidence="11" type="ORF">GTC6_18106</name>
</gene>
<evidence type="ECO:0000256" key="2">
    <source>
        <dbReference type="ARBA" id="ARBA00022475"/>
    </source>
</evidence>
<dbReference type="GO" id="GO:0000160">
    <property type="term" value="P:phosphorelay signal transduction system"/>
    <property type="evidence" value="ECO:0007669"/>
    <property type="project" value="UniProtKB-KW"/>
</dbReference>
<dbReference type="Proteomes" id="UP000013569">
    <property type="component" value="Unassembled WGS sequence"/>
</dbReference>
<protein>
    <submittedName>
        <fullName evidence="11">Signal transduction histidine kinase</fullName>
    </submittedName>
</protein>
<feature type="domain" description="Histidine kinase/HSP90-like ATPase" evidence="10">
    <location>
        <begin position="350"/>
        <end position="452"/>
    </location>
</feature>
<feature type="transmembrane region" description="Helical" evidence="9">
    <location>
        <begin position="145"/>
        <end position="167"/>
    </location>
</feature>
<keyword evidence="5 11" id="KW-0418">Kinase</keyword>
<proteinExistence type="predicted"/>
<comment type="subcellular location">
    <subcellularLocation>
        <location evidence="1">Cell membrane</location>
        <topology evidence="1">Multi-pass membrane protein</topology>
    </subcellularLocation>
</comment>
<name>R7Y5U2_9ACTN</name>
<evidence type="ECO:0000256" key="5">
    <source>
        <dbReference type="ARBA" id="ARBA00022777"/>
    </source>
</evidence>
<dbReference type="PANTHER" id="PTHR24421:SF37">
    <property type="entry name" value="SENSOR HISTIDINE KINASE NARS"/>
    <property type="match status" value="1"/>
</dbReference>
<dbReference type="CDD" id="cd16917">
    <property type="entry name" value="HATPase_UhpB-NarQ-NarX-like"/>
    <property type="match status" value="1"/>
</dbReference>
<dbReference type="SUPFAM" id="SSF55874">
    <property type="entry name" value="ATPase domain of HSP90 chaperone/DNA topoisomerase II/histidine kinase"/>
    <property type="match status" value="1"/>
</dbReference>
<evidence type="ECO:0000256" key="7">
    <source>
        <dbReference type="ARBA" id="ARBA00023012"/>
    </source>
</evidence>
<dbReference type="SMART" id="SM00387">
    <property type="entry name" value="HATPase_c"/>
    <property type="match status" value="1"/>
</dbReference>
<evidence type="ECO:0000256" key="6">
    <source>
        <dbReference type="ARBA" id="ARBA00022989"/>
    </source>
</evidence>
<feature type="transmembrane region" description="Helical" evidence="9">
    <location>
        <begin position="90"/>
        <end position="111"/>
    </location>
</feature>
<keyword evidence="3" id="KW-0808">Transferase</keyword>
<evidence type="ECO:0000256" key="1">
    <source>
        <dbReference type="ARBA" id="ARBA00004651"/>
    </source>
</evidence>
<keyword evidence="4 9" id="KW-0812">Transmembrane</keyword>
<dbReference type="GO" id="GO:0005886">
    <property type="term" value="C:plasma membrane"/>
    <property type="evidence" value="ECO:0007669"/>
    <property type="project" value="UniProtKB-SubCell"/>
</dbReference>
<feature type="transmembrane region" description="Helical" evidence="9">
    <location>
        <begin position="66"/>
        <end position="84"/>
    </location>
</feature>
<keyword evidence="8 9" id="KW-0472">Membrane</keyword>
<evidence type="ECO:0000256" key="4">
    <source>
        <dbReference type="ARBA" id="ARBA00022692"/>
    </source>
</evidence>
<evidence type="ECO:0000313" key="12">
    <source>
        <dbReference type="Proteomes" id="UP000013569"/>
    </source>
</evidence>
<dbReference type="EMBL" id="AQPW01000026">
    <property type="protein sequence ID" value="EON31391.1"/>
    <property type="molecule type" value="Genomic_DNA"/>
</dbReference>
<feature type="transmembrane region" description="Helical" evidence="9">
    <location>
        <begin position="198"/>
        <end position="218"/>
    </location>
</feature>
<sequence>MRRRWPKRCAVASSSSAASSSRGVDVGGDDEIAGATRYLGLDEFADEPRIHDILIDHAIRGIRIQVVLRLFLSVFVLLTVSLDPPAHAETFSVVTAILYAAWCIGGAVVVVRHESAMIRYSWIALPIDLLLLTALAIAASRSNELSWTTDVLLSGFVLVPMIAAIALQPRTCAAVVVVTTAVYAVSSALARTSNGEPWSVIVLRILVVAALAVGAILLSRLQRSRVRTIGALAAERARLLDATMEIEERERRDLADNLHDGALQYVLAARQELATLRDSADPVTLDRVDGALRDAAQLLRSTLSELHPAVLEQAGLAVALTDLASSFGSRAGAPTVSVDTAGWPPGLRTSVDPLIFATARELLANVAKHASATTVEVTAEFDDGRARLVVVDDGVGLPADVDVEELMRQRQAKGHIGLASRRVRIEGAGGTMSLADHPRGGTVAIVEVPAREQ</sequence>
<evidence type="ECO:0000256" key="3">
    <source>
        <dbReference type="ARBA" id="ARBA00022679"/>
    </source>
</evidence>
<evidence type="ECO:0000313" key="11">
    <source>
        <dbReference type="EMBL" id="EON31391.1"/>
    </source>
</evidence>
<evidence type="ECO:0000256" key="8">
    <source>
        <dbReference type="ARBA" id="ARBA00023136"/>
    </source>
</evidence>
<dbReference type="Gene3D" id="3.30.565.10">
    <property type="entry name" value="Histidine kinase-like ATPase, C-terminal domain"/>
    <property type="match status" value="1"/>
</dbReference>
<keyword evidence="6 9" id="KW-1133">Transmembrane helix</keyword>
<organism evidence="11 12">
    <name type="scientific">Gordonia terrae C-6</name>
    <dbReference type="NCBI Taxonomy" id="1316928"/>
    <lineage>
        <taxon>Bacteria</taxon>
        <taxon>Bacillati</taxon>
        <taxon>Actinomycetota</taxon>
        <taxon>Actinomycetes</taxon>
        <taxon>Mycobacteriales</taxon>
        <taxon>Gordoniaceae</taxon>
        <taxon>Gordonia</taxon>
    </lineage>
</organism>
<comment type="caution">
    <text evidence="11">The sequence shown here is derived from an EMBL/GenBank/DDBJ whole genome shotgun (WGS) entry which is preliminary data.</text>
</comment>
<dbReference type="PANTHER" id="PTHR24421">
    <property type="entry name" value="NITRATE/NITRITE SENSOR PROTEIN NARX-RELATED"/>
    <property type="match status" value="1"/>
</dbReference>
<dbReference type="InterPro" id="IPR003594">
    <property type="entry name" value="HATPase_dom"/>
</dbReference>
<keyword evidence="2" id="KW-1003">Cell membrane</keyword>
<reference evidence="11 12" key="1">
    <citation type="journal article" date="2013" name="Genome Announc.">
        <title>Draft Genome Sequence of a Benzothiophene-Desulfurizing Bacterium, Gordona terrae Strain C-6.</title>
        <authorList>
            <person name="Wang W."/>
            <person name="Ma T."/>
            <person name="Ren Y."/>
            <person name="Li G."/>
        </authorList>
    </citation>
    <scope>NUCLEOTIDE SEQUENCE [LARGE SCALE GENOMIC DNA]</scope>
    <source>
        <strain evidence="11 12">C-6</strain>
    </source>
</reference>
<dbReference type="Pfam" id="PF02518">
    <property type="entry name" value="HATPase_c"/>
    <property type="match status" value="1"/>
</dbReference>
<feature type="transmembrane region" description="Helical" evidence="9">
    <location>
        <begin position="174"/>
        <end position="192"/>
    </location>
</feature>
<keyword evidence="7" id="KW-0902">Two-component regulatory system</keyword>
<dbReference type="GO" id="GO:0016301">
    <property type="term" value="F:kinase activity"/>
    <property type="evidence" value="ECO:0007669"/>
    <property type="project" value="UniProtKB-KW"/>
</dbReference>
<evidence type="ECO:0000256" key="9">
    <source>
        <dbReference type="SAM" id="Phobius"/>
    </source>
</evidence>